<dbReference type="CDD" id="cd03141">
    <property type="entry name" value="GATase1_Hsp31_like"/>
    <property type="match status" value="1"/>
</dbReference>
<dbReference type="GO" id="GO:0016740">
    <property type="term" value="F:transferase activity"/>
    <property type="evidence" value="ECO:0007669"/>
    <property type="project" value="UniProtKB-KW"/>
</dbReference>
<feature type="signal peptide" evidence="4">
    <location>
        <begin position="1"/>
        <end position="19"/>
    </location>
</feature>
<keyword evidence="6" id="KW-0315">Glutamine amidotransferase</keyword>
<dbReference type="InterPro" id="IPR002818">
    <property type="entry name" value="DJ-1/PfpI"/>
</dbReference>
<feature type="chain" id="PRO_5020595011" evidence="4">
    <location>
        <begin position="20"/>
        <end position="264"/>
    </location>
</feature>
<evidence type="ECO:0000256" key="4">
    <source>
        <dbReference type="SAM" id="SignalP"/>
    </source>
</evidence>
<dbReference type="EMBL" id="SZVO01000001">
    <property type="protein sequence ID" value="TKT94248.1"/>
    <property type="molecule type" value="Genomic_DNA"/>
</dbReference>
<gene>
    <name evidence="6" type="ORF">FDK13_03280</name>
</gene>
<evidence type="ECO:0000256" key="2">
    <source>
        <dbReference type="ARBA" id="ARBA00023239"/>
    </source>
</evidence>
<keyword evidence="4" id="KW-0732">Signal</keyword>
<name>A0A4U6DD66_9BACT</name>
<feature type="domain" description="DJ-1/PfpI" evidence="5">
    <location>
        <begin position="62"/>
        <end position="258"/>
    </location>
</feature>
<keyword evidence="2" id="KW-0456">Lyase</keyword>
<dbReference type="PANTHER" id="PTHR48094">
    <property type="entry name" value="PROTEIN/NUCLEIC ACID DEGLYCASE DJ-1-RELATED"/>
    <property type="match status" value="1"/>
</dbReference>
<keyword evidence="7" id="KW-1185">Reference proteome</keyword>
<dbReference type="GO" id="GO:0005737">
    <property type="term" value="C:cytoplasm"/>
    <property type="evidence" value="ECO:0007669"/>
    <property type="project" value="TreeGrafter"/>
</dbReference>
<evidence type="ECO:0000313" key="6">
    <source>
        <dbReference type="EMBL" id="TKT94248.1"/>
    </source>
</evidence>
<dbReference type="InterPro" id="IPR050325">
    <property type="entry name" value="Prot/Nucl_acid_deglycase"/>
</dbReference>
<dbReference type="OrthoDB" id="9792284at2"/>
<dbReference type="AlphaFoldDB" id="A0A4U6DD66"/>
<accession>A0A4U6DD66</accession>
<evidence type="ECO:0000313" key="7">
    <source>
        <dbReference type="Proteomes" id="UP000304900"/>
    </source>
</evidence>
<protein>
    <submittedName>
        <fullName evidence="6">Type 1 glutamine amidotransferase domain-containing protein</fullName>
    </submittedName>
</protein>
<comment type="caution">
    <text evidence="6">The sequence shown here is derived from an EMBL/GenBank/DDBJ whole genome shotgun (WGS) entry which is preliminary data.</text>
</comment>
<dbReference type="PANTHER" id="PTHR48094:SF11">
    <property type="entry name" value="GLUTATHIONE-INDEPENDENT GLYOXALASE HSP31-RELATED"/>
    <property type="match status" value="1"/>
</dbReference>
<dbReference type="Gene3D" id="3.40.50.880">
    <property type="match status" value="1"/>
</dbReference>
<dbReference type="Pfam" id="PF01965">
    <property type="entry name" value="DJ-1_PfpI"/>
    <property type="match status" value="1"/>
</dbReference>
<dbReference type="SUPFAM" id="SSF52317">
    <property type="entry name" value="Class I glutamine amidotransferase-like"/>
    <property type="match status" value="1"/>
</dbReference>
<evidence type="ECO:0000256" key="3">
    <source>
        <dbReference type="ARBA" id="ARBA00038493"/>
    </source>
</evidence>
<evidence type="ECO:0000259" key="5">
    <source>
        <dbReference type="Pfam" id="PF01965"/>
    </source>
</evidence>
<dbReference type="Proteomes" id="UP000304900">
    <property type="component" value="Unassembled WGS sequence"/>
</dbReference>
<proteinExistence type="inferred from homology"/>
<sequence length="264" mass="28467">MKITSFLLALCLIPFAILKANTPDTNLSKQMTNHMKTKKVLFVVTSFDQVPNGTKTGIWIEEFASPYFLLTAQGINVTVASPKGGKAPIDPKSTKPEFNTESVKRFFGDATAQEKLNNTVALKDIDPSAYDAVFYPGGHGPMWDLPENAISIHIIESFYKAGKPVALVCHAPAALKNVKSQNGEPFVKGKKVAGFTNSEEIAGQSTGEVPFMLEDMLIENGAVYQKGADWQSFAVSDGVLITGQNPASAELVAEKILSALKTVQ</sequence>
<keyword evidence="1" id="KW-0346">Stress response</keyword>
<dbReference type="InterPro" id="IPR029062">
    <property type="entry name" value="Class_I_gatase-like"/>
</dbReference>
<dbReference type="GO" id="GO:0019172">
    <property type="term" value="F:glyoxalase III activity"/>
    <property type="evidence" value="ECO:0007669"/>
    <property type="project" value="TreeGrafter"/>
</dbReference>
<reference evidence="6 7" key="1">
    <citation type="submission" date="2019-05" db="EMBL/GenBank/DDBJ databases">
        <title>Dyadobacter AR-3-8 sp. nov., isolated from arctic soil.</title>
        <authorList>
            <person name="Chaudhary D.K."/>
        </authorList>
    </citation>
    <scope>NUCLEOTIDE SEQUENCE [LARGE SCALE GENOMIC DNA]</scope>
    <source>
        <strain evidence="6 7">AR-3-8</strain>
    </source>
</reference>
<organism evidence="6 7">
    <name type="scientific">Dyadobacter frigoris</name>
    <dbReference type="NCBI Taxonomy" id="2576211"/>
    <lineage>
        <taxon>Bacteria</taxon>
        <taxon>Pseudomonadati</taxon>
        <taxon>Bacteroidota</taxon>
        <taxon>Cytophagia</taxon>
        <taxon>Cytophagales</taxon>
        <taxon>Spirosomataceae</taxon>
        <taxon>Dyadobacter</taxon>
    </lineage>
</organism>
<dbReference type="GO" id="GO:0019243">
    <property type="term" value="P:methylglyoxal catabolic process to D-lactate via S-lactoyl-glutathione"/>
    <property type="evidence" value="ECO:0007669"/>
    <property type="project" value="TreeGrafter"/>
</dbReference>
<comment type="similarity">
    <text evidence="3">Belongs to the peptidase C56 family. HSP31-like subfamily.</text>
</comment>
<keyword evidence="6" id="KW-0808">Transferase</keyword>
<evidence type="ECO:0000256" key="1">
    <source>
        <dbReference type="ARBA" id="ARBA00023016"/>
    </source>
</evidence>